<evidence type="ECO:0000313" key="17">
    <source>
        <dbReference type="Proteomes" id="UP000320672"/>
    </source>
</evidence>
<evidence type="ECO:0000259" key="14">
    <source>
        <dbReference type="Pfam" id="PF00725"/>
    </source>
</evidence>
<dbReference type="CDD" id="cd06558">
    <property type="entry name" value="crotonase-like"/>
    <property type="match status" value="1"/>
</dbReference>
<dbReference type="FunFam" id="3.40.50.720:FF:000009">
    <property type="entry name" value="Fatty oxidation complex, alpha subunit"/>
    <property type="match status" value="1"/>
</dbReference>
<accession>A0A517MKC6</accession>
<evidence type="ECO:0000313" key="16">
    <source>
        <dbReference type="EMBL" id="QDS95335.1"/>
    </source>
</evidence>
<keyword evidence="7" id="KW-0560">Oxidoreductase</keyword>
<evidence type="ECO:0000259" key="15">
    <source>
        <dbReference type="Pfam" id="PF02737"/>
    </source>
</evidence>
<keyword evidence="11" id="KW-0511">Multifunctional enzyme</keyword>
<organism evidence="16 17">
    <name type="scientific">Roseimaritima multifibrata</name>
    <dbReference type="NCBI Taxonomy" id="1930274"/>
    <lineage>
        <taxon>Bacteria</taxon>
        <taxon>Pseudomonadati</taxon>
        <taxon>Planctomycetota</taxon>
        <taxon>Planctomycetia</taxon>
        <taxon>Pirellulales</taxon>
        <taxon>Pirellulaceae</taxon>
        <taxon>Roseimaritima</taxon>
    </lineage>
</organism>
<evidence type="ECO:0000256" key="6">
    <source>
        <dbReference type="ARBA" id="ARBA00022963"/>
    </source>
</evidence>
<evidence type="ECO:0000256" key="10">
    <source>
        <dbReference type="ARBA" id="ARBA00023239"/>
    </source>
</evidence>
<protein>
    <recommendedName>
        <fullName evidence="4">enoyl-CoA hydratase</fullName>
        <ecNumber evidence="4">4.2.1.17</ecNumber>
    </recommendedName>
</protein>
<evidence type="ECO:0000256" key="9">
    <source>
        <dbReference type="ARBA" id="ARBA00023098"/>
    </source>
</evidence>
<dbReference type="EC" id="4.2.1.17" evidence="4"/>
<dbReference type="InterPro" id="IPR036291">
    <property type="entry name" value="NAD(P)-bd_dom_sf"/>
</dbReference>
<dbReference type="GO" id="GO:0016509">
    <property type="term" value="F:long-chain (3S)-3-hydroxyacyl-CoA dehydrogenase (NAD+) activity"/>
    <property type="evidence" value="ECO:0007669"/>
    <property type="project" value="TreeGrafter"/>
</dbReference>
<evidence type="ECO:0000256" key="13">
    <source>
        <dbReference type="SAM" id="MobiDB-lite"/>
    </source>
</evidence>
<keyword evidence="9" id="KW-0443">Lipid metabolism</keyword>
<dbReference type="KEGG" id="rml:FF011L_41290"/>
<feature type="compositionally biased region" description="Basic and acidic residues" evidence="13">
    <location>
        <begin position="219"/>
        <end position="229"/>
    </location>
</feature>
<comment type="pathway">
    <text evidence="1">Lipid metabolism; fatty acid beta-oxidation.</text>
</comment>
<feature type="domain" description="3-hydroxyacyl-CoA dehydrogenase C-terminal" evidence="14">
    <location>
        <begin position="670"/>
        <end position="751"/>
    </location>
</feature>
<dbReference type="Proteomes" id="UP000320672">
    <property type="component" value="Chromosome"/>
</dbReference>
<sequence>MSTYNCFRLARDDRNVLSVCLDVPDRSFNVITLRVLAELESIVAMIEADPSIELVLFRSGKPTGFLAGADIHAFLSHRPTSHSPAAEEDERAIDQILCDGQKLFNRIENLTPLTVIAIDGVCLGGGLEWALACNHRIISDSKSTKLGLPEIRLGLLPAWGGTQRLPAQIGLSHALKMILTGKPLDARQAFAQALCDTVLPAKDFQLHLAKEVSSLLERHHKSDSLERGTSKRRRTQAPAADNWTNKLMDHFTLGRKFIFRKAKQQIATRDPNGFYPAAPLAIDAVEQGLQDRQAGLHAERTAFTHLLRTSTAQHLIGLFFQRERARKQQTWLPLASQSSRTVRLSSMESPETTSSSKQPIERVVVIGGGAMGAGIAHWIASHDMDVTIQELDSKTATAATERLDQLTTSWRKHHSATNDDEQRLRSHLSVTTHTDAIPSADLVIEAVVERLDVKRQVFQQTEPLLADDAIMVTNTSSLLVHQIAEVMPRPEQVAGLHFFNPVARMELVEVVQTTETSMATTERLLRFLKAIGKTPIVTADAPGFVVNRVLFPYLGEAIQMAAEGFDVSQIDQEMEKFGMPMGPLELLDHVGIDIASHVATSLATILPHSECSAQDLQRMIDKQRLGKKNGNGFYRYRNGTKRGPFTEGKELPTASVTGIQKDGLSVTQRRLLYPMVNEAIRCLDHHVVRESWMVDLAMVLGTGFAPAKGGPLQWLEEAGPEIVQPNMQRLFQIYGPRYQPASGLVARWLEKGVA</sequence>
<comment type="catalytic activity">
    <reaction evidence="12">
        <text>a (3S)-3-hydroxyacyl-CoA + NAD(+) = a 3-oxoacyl-CoA + NADH + H(+)</text>
        <dbReference type="Rhea" id="RHEA:22432"/>
        <dbReference type="ChEBI" id="CHEBI:15378"/>
        <dbReference type="ChEBI" id="CHEBI:57318"/>
        <dbReference type="ChEBI" id="CHEBI:57540"/>
        <dbReference type="ChEBI" id="CHEBI:57945"/>
        <dbReference type="ChEBI" id="CHEBI:90726"/>
        <dbReference type="EC" id="1.1.1.35"/>
    </reaction>
</comment>
<dbReference type="Pfam" id="PF00378">
    <property type="entry name" value="ECH_1"/>
    <property type="match status" value="1"/>
</dbReference>
<dbReference type="InterPro" id="IPR008927">
    <property type="entry name" value="6-PGluconate_DH-like_C_sf"/>
</dbReference>
<evidence type="ECO:0000256" key="12">
    <source>
        <dbReference type="ARBA" id="ARBA00049556"/>
    </source>
</evidence>
<dbReference type="InterPro" id="IPR006180">
    <property type="entry name" value="3-OHacyl-CoA_DH_CS"/>
</dbReference>
<dbReference type="RefSeq" id="WP_145353409.1">
    <property type="nucleotide sequence ID" value="NZ_CP036262.1"/>
</dbReference>
<evidence type="ECO:0000256" key="1">
    <source>
        <dbReference type="ARBA" id="ARBA00005005"/>
    </source>
</evidence>
<dbReference type="OrthoDB" id="9771883at2"/>
<gene>
    <name evidence="16" type="primary">fadJ</name>
    <name evidence="16" type="ORF">FF011L_41290</name>
</gene>
<dbReference type="InterPro" id="IPR001753">
    <property type="entry name" value="Enoyl-CoA_hydra/iso"/>
</dbReference>
<keyword evidence="6" id="KW-0442">Lipid degradation</keyword>
<reference evidence="16 17" key="1">
    <citation type="submission" date="2019-02" db="EMBL/GenBank/DDBJ databases">
        <title>Deep-cultivation of Planctomycetes and their phenomic and genomic characterization uncovers novel biology.</title>
        <authorList>
            <person name="Wiegand S."/>
            <person name="Jogler M."/>
            <person name="Boedeker C."/>
            <person name="Pinto D."/>
            <person name="Vollmers J."/>
            <person name="Rivas-Marin E."/>
            <person name="Kohn T."/>
            <person name="Peeters S.H."/>
            <person name="Heuer A."/>
            <person name="Rast P."/>
            <person name="Oberbeckmann S."/>
            <person name="Bunk B."/>
            <person name="Jeske O."/>
            <person name="Meyerdierks A."/>
            <person name="Storesund J.E."/>
            <person name="Kallscheuer N."/>
            <person name="Luecker S."/>
            <person name="Lage O.M."/>
            <person name="Pohl T."/>
            <person name="Merkel B.J."/>
            <person name="Hornburger P."/>
            <person name="Mueller R.-W."/>
            <person name="Bruemmer F."/>
            <person name="Labrenz M."/>
            <person name="Spormann A.M."/>
            <person name="Op den Camp H."/>
            <person name="Overmann J."/>
            <person name="Amann R."/>
            <person name="Jetten M.S.M."/>
            <person name="Mascher T."/>
            <person name="Medema M.H."/>
            <person name="Devos D.P."/>
            <person name="Kaster A.-K."/>
            <person name="Ovreas L."/>
            <person name="Rohde M."/>
            <person name="Galperin M.Y."/>
            <person name="Jogler C."/>
        </authorList>
    </citation>
    <scope>NUCLEOTIDE SEQUENCE [LARGE SCALE GENOMIC DNA]</scope>
    <source>
        <strain evidence="16 17">FF011L</strain>
    </source>
</reference>
<dbReference type="Gene3D" id="1.10.1040.50">
    <property type="match status" value="1"/>
</dbReference>
<feature type="region of interest" description="Disordered" evidence="13">
    <location>
        <begin position="219"/>
        <end position="238"/>
    </location>
</feature>
<dbReference type="PANTHER" id="PTHR43612:SF3">
    <property type="entry name" value="TRIFUNCTIONAL ENZYME SUBUNIT ALPHA, MITOCHONDRIAL"/>
    <property type="match status" value="1"/>
</dbReference>
<comment type="similarity">
    <text evidence="3">In the N-terminal section; belongs to the enoyl-CoA hydratase/isomerase family.</text>
</comment>
<dbReference type="EMBL" id="CP036262">
    <property type="protein sequence ID" value="QDS95335.1"/>
    <property type="molecule type" value="Genomic_DNA"/>
</dbReference>
<dbReference type="InterPro" id="IPR006108">
    <property type="entry name" value="3HC_DH_C"/>
</dbReference>
<dbReference type="GO" id="GO:0006635">
    <property type="term" value="P:fatty acid beta-oxidation"/>
    <property type="evidence" value="ECO:0007669"/>
    <property type="project" value="UniProtKB-UniPathway"/>
</dbReference>
<feature type="domain" description="3-hydroxyacyl-CoA dehydrogenase C-terminal" evidence="14">
    <location>
        <begin position="543"/>
        <end position="636"/>
    </location>
</feature>
<evidence type="ECO:0000256" key="4">
    <source>
        <dbReference type="ARBA" id="ARBA00012076"/>
    </source>
</evidence>
<dbReference type="InterPro" id="IPR006176">
    <property type="entry name" value="3-OHacyl-CoA_DH_NAD-bd"/>
</dbReference>
<dbReference type="SUPFAM" id="SSF51735">
    <property type="entry name" value="NAD(P)-binding Rossmann-fold domains"/>
    <property type="match status" value="1"/>
</dbReference>
<dbReference type="PROSITE" id="PS00067">
    <property type="entry name" value="3HCDH"/>
    <property type="match status" value="1"/>
</dbReference>
<evidence type="ECO:0000256" key="8">
    <source>
        <dbReference type="ARBA" id="ARBA00023027"/>
    </source>
</evidence>
<name>A0A517MKC6_9BACT</name>
<evidence type="ECO:0000256" key="11">
    <source>
        <dbReference type="ARBA" id="ARBA00023268"/>
    </source>
</evidence>
<dbReference type="Gene3D" id="3.40.50.720">
    <property type="entry name" value="NAD(P)-binding Rossmann-like Domain"/>
    <property type="match status" value="1"/>
</dbReference>
<keyword evidence="10" id="KW-0456">Lyase</keyword>
<evidence type="ECO:0000256" key="5">
    <source>
        <dbReference type="ARBA" id="ARBA00022832"/>
    </source>
</evidence>
<dbReference type="InterPro" id="IPR050136">
    <property type="entry name" value="FA_oxidation_alpha_subunit"/>
</dbReference>
<dbReference type="InterPro" id="IPR029045">
    <property type="entry name" value="ClpP/crotonase-like_dom_sf"/>
</dbReference>
<dbReference type="AlphaFoldDB" id="A0A517MKC6"/>
<dbReference type="Pfam" id="PF02737">
    <property type="entry name" value="3HCDH_N"/>
    <property type="match status" value="1"/>
</dbReference>
<evidence type="ECO:0000256" key="2">
    <source>
        <dbReference type="ARBA" id="ARBA00007005"/>
    </source>
</evidence>
<feature type="domain" description="3-hydroxyacyl-CoA dehydrogenase NAD binding" evidence="15">
    <location>
        <begin position="363"/>
        <end position="540"/>
    </location>
</feature>
<comment type="similarity">
    <text evidence="2">In the central section; belongs to the 3-hydroxyacyl-CoA dehydrogenase family.</text>
</comment>
<dbReference type="UniPathway" id="UPA00659"/>
<dbReference type="GO" id="GO:0070403">
    <property type="term" value="F:NAD+ binding"/>
    <property type="evidence" value="ECO:0007669"/>
    <property type="project" value="InterPro"/>
</dbReference>
<dbReference type="Pfam" id="PF00725">
    <property type="entry name" value="3HCDH"/>
    <property type="match status" value="2"/>
</dbReference>
<evidence type="ECO:0000256" key="7">
    <source>
        <dbReference type="ARBA" id="ARBA00023002"/>
    </source>
</evidence>
<keyword evidence="8" id="KW-0520">NAD</keyword>
<dbReference type="GO" id="GO:0004300">
    <property type="term" value="F:enoyl-CoA hydratase activity"/>
    <property type="evidence" value="ECO:0007669"/>
    <property type="project" value="UniProtKB-EC"/>
</dbReference>
<proteinExistence type="inferred from homology"/>
<keyword evidence="17" id="KW-1185">Reference proteome</keyword>
<dbReference type="Gene3D" id="3.90.226.10">
    <property type="entry name" value="2-enoyl-CoA Hydratase, Chain A, domain 1"/>
    <property type="match status" value="1"/>
</dbReference>
<dbReference type="SUPFAM" id="SSF48179">
    <property type="entry name" value="6-phosphogluconate dehydrogenase C-terminal domain-like"/>
    <property type="match status" value="2"/>
</dbReference>
<dbReference type="PANTHER" id="PTHR43612">
    <property type="entry name" value="TRIFUNCTIONAL ENZYME SUBUNIT ALPHA"/>
    <property type="match status" value="1"/>
</dbReference>
<dbReference type="SUPFAM" id="SSF52096">
    <property type="entry name" value="ClpP/crotonase"/>
    <property type="match status" value="1"/>
</dbReference>
<keyword evidence="5" id="KW-0276">Fatty acid metabolism</keyword>
<evidence type="ECO:0000256" key="3">
    <source>
        <dbReference type="ARBA" id="ARBA00008750"/>
    </source>
</evidence>